<evidence type="ECO:0000313" key="3">
    <source>
        <dbReference type="Proteomes" id="UP001589797"/>
    </source>
</evidence>
<keyword evidence="3" id="KW-1185">Reference proteome</keyword>
<protein>
    <submittedName>
        <fullName evidence="2">DUF4136 domain-containing protein</fullName>
    </submittedName>
</protein>
<dbReference type="RefSeq" id="WP_382386473.1">
    <property type="nucleotide sequence ID" value="NZ_JBHLWI010000009.1"/>
</dbReference>
<gene>
    <name evidence="2" type="ORF">ACFFIP_04995</name>
</gene>
<organism evidence="2 3">
    <name type="scientific">Fontibacter flavus</name>
    <dbReference type="NCBI Taxonomy" id="654838"/>
    <lineage>
        <taxon>Bacteria</taxon>
        <taxon>Pseudomonadati</taxon>
        <taxon>Bacteroidota</taxon>
        <taxon>Cytophagia</taxon>
        <taxon>Cytophagales</taxon>
        <taxon>Cyclobacteriaceae</taxon>
        <taxon>Fontibacter</taxon>
    </lineage>
</organism>
<sequence>MNKSTIISLTLLISFIVAGCSSIEIFKENTEFKPYVNYQSFVIINKEVGQKGFNDELLDAKVIDEIQYRLESLGLKYNREKPELIIRYTSNEDVRQKEIYPNQYPFWGWRAWDPFLFDPRFMQRQQMNSTKNYELLQVIVDFIDPKNDKMLMRLTAVSEVYNEKEKQKKVIKSVQKIIETYQLHLNQINP</sequence>
<evidence type="ECO:0000259" key="1">
    <source>
        <dbReference type="Pfam" id="PF13590"/>
    </source>
</evidence>
<name>A0ABV6FQA3_9BACT</name>
<proteinExistence type="predicted"/>
<dbReference type="Proteomes" id="UP001589797">
    <property type="component" value="Unassembled WGS sequence"/>
</dbReference>
<dbReference type="PROSITE" id="PS51257">
    <property type="entry name" value="PROKAR_LIPOPROTEIN"/>
    <property type="match status" value="1"/>
</dbReference>
<dbReference type="Pfam" id="PF13590">
    <property type="entry name" value="DUF4136"/>
    <property type="match status" value="1"/>
</dbReference>
<feature type="domain" description="DUF4136" evidence="1">
    <location>
        <begin position="29"/>
        <end position="181"/>
    </location>
</feature>
<reference evidence="2 3" key="1">
    <citation type="submission" date="2024-09" db="EMBL/GenBank/DDBJ databases">
        <authorList>
            <person name="Sun Q."/>
            <person name="Mori K."/>
        </authorList>
    </citation>
    <scope>NUCLEOTIDE SEQUENCE [LARGE SCALE GENOMIC DNA]</scope>
    <source>
        <strain evidence="2 3">CCM 7650</strain>
    </source>
</reference>
<evidence type="ECO:0000313" key="2">
    <source>
        <dbReference type="EMBL" id="MFC0262031.1"/>
    </source>
</evidence>
<dbReference type="EMBL" id="JBHLWI010000009">
    <property type="protein sequence ID" value="MFC0262031.1"/>
    <property type="molecule type" value="Genomic_DNA"/>
</dbReference>
<dbReference type="Gene3D" id="3.30.160.670">
    <property type="match status" value="1"/>
</dbReference>
<dbReference type="InterPro" id="IPR025411">
    <property type="entry name" value="DUF4136"/>
</dbReference>
<comment type="caution">
    <text evidence="2">The sequence shown here is derived from an EMBL/GenBank/DDBJ whole genome shotgun (WGS) entry which is preliminary data.</text>
</comment>
<accession>A0ABV6FQA3</accession>